<accession>A0A9X1FPL1</accession>
<sequence>MIKFFRKIRQRLLSENKPALPAGRFSKYLLYAIGEIILVVIGILIALSINNWNEDRKIRELERSTLKELKSNLLVDIQDFQSDLRGYTVASKSSDIILKYIDGKIPFHDSLQIHLGKIPIQGVFTPNKAAYENLKVVGINLISNDSLRAAISDLYEGRYFYVQKYLETEYQIDREKFGDFYLKEMEEYSFLKYAKPMDPERLVGNQEFRNLVMHRKSKINGWFKVQFELNIKKASQLIEMIEQELKK</sequence>
<comment type="caution">
    <text evidence="2">The sequence shown here is derived from an EMBL/GenBank/DDBJ whole genome shotgun (WGS) entry which is preliminary data.</text>
</comment>
<feature type="transmembrane region" description="Helical" evidence="1">
    <location>
        <begin position="28"/>
        <end position="49"/>
    </location>
</feature>
<reference evidence="2" key="1">
    <citation type="submission" date="2021-07" db="EMBL/GenBank/DDBJ databases">
        <title>Aureisphaera sp. CAU 1614 isolated from sea sediment.</title>
        <authorList>
            <person name="Kim W."/>
        </authorList>
    </citation>
    <scope>NUCLEOTIDE SEQUENCE</scope>
    <source>
        <strain evidence="2">CAU 1614</strain>
    </source>
</reference>
<protein>
    <submittedName>
        <fullName evidence="2">Uncharacterized protein</fullName>
    </submittedName>
</protein>
<dbReference type="AlphaFoldDB" id="A0A9X1FPL1"/>
<dbReference type="RefSeq" id="WP_219052538.1">
    <property type="nucleotide sequence ID" value="NZ_JAHWDP010000003.1"/>
</dbReference>
<dbReference type="EMBL" id="JAHWDP010000003">
    <property type="protein sequence ID" value="MBW2938092.1"/>
    <property type="molecule type" value="Genomic_DNA"/>
</dbReference>
<dbReference type="InterPro" id="IPR045749">
    <property type="entry name" value="DUF6090"/>
</dbReference>
<evidence type="ECO:0000313" key="2">
    <source>
        <dbReference type="EMBL" id="MBW2938092.1"/>
    </source>
</evidence>
<evidence type="ECO:0000313" key="3">
    <source>
        <dbReference type="Proteomes" id="UP001138686"/>
    </source>
</evidence>
<proteinExistence type="predicted"/>
<dbReference type="Proteomes" id="UP001138686">
    <property type="component" value="Unassembled WGS sequence"/>
</dbReference>
<dbReference type="Pfam" id="PF19578">
    <property type="entry name" value="DUF6090"/>
    <property type="match status" value="1"/>
</dbReference>
<evidence type="ECO:0000256" key="1">
    <source>
        <dbReference type="SAM" id="Phobius"/>
    </source>
</evidence>
<gene>
    <name evidence="2" type="ORF">KXJ69_08235</name>
</gene>
<name>A0A9X1FPL1_9FLAO</name>
<keyword evidence="1" id="KW-0812">Transmembrane</keyword>
<organism evidence="2 3">
    <name type="scientific">Halomarinibacterium sedimenti</name>
    <dbReference type="NCBI Taxonomy" id="2857106"/>
    <lineage>
        <taxon>Bacteria</taxon>
        <taxon>Pseudomonadati</taxon>
        <taxon>Bacteroidota</taxon>
        <taxon>Flavobacteriia</taxon>
        <taxon>Flavobacteriales</taxon>
        <taxon>Flavobacteriaceae</taxon>
        <taxon>Halomarinibacterium</taxon>
    </lineage>
</organism>
<keyword evidence="1" id="KW-1133">Transmembrane helix</keyword>
<keyword evidence="1" id="KW-0472">Membrane</keyword>
<keyword evidence="3" id="KW-1185">Reference proteome</keyword>